<dbReference type="CDD" id="cd12148">
    <property type="entry name" value="fungal_TF_MHR"/>
    <property type="match status" value="1"/>
</dbReference>
<evidence type="ECO:0000256" key="1">
    <source>
        <dbReference type="ARBA" id="ARBA00004123"/>
    </source>
</evidence>
<organism evidence="7 8">
    <name type="scientific">Neonectria magnoliae</name>
    <dbReference type="NCBI Taxonomy" id="2732573"/>
    <lineage>
        <taxon>Eukaryota</taxon>
        <taxon>Fungi</taxon>
        <taxon>Dikarya</taxon>
        <taxon>Ascomycota</taxon>
        <taxon>Pezizomycotina</taxon>
        <taxon>Sordariomycetes</taxon>
        <taxon>Hypocreomycetidae</taxon>
        <taxon>Hypocreales</taxon>
        <taxon>Nectriaceae</taxon>
        <taxon>Neonectria</taxon>
    </lineage>
</organism>
<dbReference type="EMBL" id="JAZAVK010000019">
    <property type="protein sequence ID" value="KAK7430513.1"/>
    <property type="molecule type" value="Genomic_DNA"/>
</dbReference>
<keyword evidence="8" id="KW-1185">Reference proteome</keyword>
<evidence type="ECO:0000256" key="3">
    <source>
        <dbReference type="ARBA" id="ARBA00023125"/>
    </source>
</evidence>
<evidence type="ECO:0000313" key="8">
    <source>
        <dbReference type="Proteomes" id="UP001498421"/>
    </source>
</evidence>
<dbReference type="PANTHER" id="PTHR46910">
    <property type="entry name" value="TRANSCRIPTION FACTOR PDR1"/>
    <property type="match status" value="1"/>
</dbReference>
<evidence type="ECO:0000259" key="6">
    <source>
        <dbReference type="SMART" id="SM00906"/>
    </source>
</evidence>
<dbReference type="PANTHER" id="PTHR46910:SF37">
    <property type="entry name" value="ZN(II)2CYS6 TRANSCRIPTION FACTOR (EUROFUNG)"/>
    <property type="match status" value="1"/>
</dbReference>
<name>A0ABR1IA84_9HYPO</name>
<gene>
    <name evidence="7" type="ORF">QQZ08_003032</name>
</gene>
<comment type="caution">
    <text evidence="7">The sequence shown here is derived from an EMBL/GenBank/DDBJ whole genome shotgun (WGS) entry which is preliminary data.</text>
</comment>
<feature type="domain" description="Xylanolytic transcriptional activator regulatory" evidence="6">
    <location>
        <begin position="219"/>
        <end position="292"/>
    </location>
</feature>
<accession>A0ABR1IA84</accession>
<dbReference type="SMART" id="SM00906">
    <property type="entry name" value="Fungal_trans"/>
    <property type="match status" value="1"/>
</dbReference>
<keyword evidence="5" id="KW-0539">Nucleus</keyword>
<proteinExistence type="predicted"/>
<evidence type="ECO:0000313" key="7">
    <source>
        <dbReference type="EMBL" id="KAK7430513.1"/>
    </source>
</evidence>
<evidence type="ECO:0000256" key="5">
    <source>
        <dbReference type="ARBA" id="ARBA00023242"/>
    </source>
</evidence>
<evidence type="ECO:0000256" key="4">
    <source>
        <dbReference type="ARBA" id="ARBA00023163"/>
    </source>
</evidence>
<dbReference type="Proteomes" id="UP001498421">
    <property type="component" value="Unassembled WGS sequence"/>
</dbReference>
<keyword evidence="2" id="KW-0805">Transcription regulation</keyword>
<dbReference type="Pfam" id="PF04082">
    <property type="entry name" value="Fungal_trans"/>
    <property type="match status" value="1"/>
</dbReference>
<reference evidence="7 8" key="1">
    <citation type="journal article" date="2025" name="Microbiol. Resour. Announc.">
        <title>Draft genome sequences for Neonectria magnoliae and Neonectria punicea, canker pathogens of Liriodendron tulipifera and Acer saccharum in West Virginia.</title>
        <authorList>
            <person name="Petronek H.M."/>
            <person name="Kasson M.T."/>
            <person name="Metheny A.M."/>
            <person name="Stauder C.M."/>
            <person name="Lovett B."/>
            <person name="Lynch S.C."/>
            <person name="Garnas J.R."/>
            <person name="Kasson L.R."/>
            <person name="Stajich J.E."/>
        </authorList>
    </citation>
    <scope>NUCLEOTIDE SEQUENCE [LARGE SCALE GENOMIC DNA]</scope>
    <source>
        <strain evidence="7 8">NRRL 64651</strain>
    </source>
</reference>
<dbReference type="InterPro" id="IPR050987">
    <property type="entry name" value="AtrR-like"/>
</dbReference>
<dbReference type="InterPro" id="IPR007219">
    <property type="entry name" value="XnlR_reg_dom"/>
</dbReference>
<keyword evidence="4" id="KW-0804">Transcription</keyword>
<comment type="subcellular location">
    <subcellularLocation>
        <location evidence="1">Nucleus</location>
    </subcellularLocation>
</comment>
<sequence length="550" mass="62090">MSRLKDKSARVRLLSRFVADIYSGSNEGRFEAIEDRLNAIEAQLWRNASTNQSAMETDYDDQYVELFEAHSPTPSSIDTPASLQQSMTLGPLESTRTDEMPLPPRHEIEPLVANYFQGFNQAMPLFHHGNFMKMVQDWYHFPSRRDQASWSAINVVIALSLQHAPSGKTRAGDSMASTCIRNAQSTMDSLVYRDQDLKGLQVLLCLALLFLGTAHPHPACVLVATAVKLVHRLKLHIKEASDAHENALERNRLFWITYIVDRIISMHTVEPYLLQEHDIDIDVKGVTSLDNVGCLFLKDNSQRVDFFQLRIELALIQGKVYDLVYSVRASKLSPNQKQAATERLDRMLDQWYNSVPKYFTFEKAAELDPRPRRHCISLHVAYYQCLFSSRRANASERPWVKRLIDYSDTLGQEGEPSKDSQHAPALLPSNWSNLVTAARSCLALSDLIDDNDSALRWSATCAYQAAVTVLAAKNLTLCEHDLHEQIDSDQDRIETSVRQLELRLQDSEDAYLRAVHSVCADLSKRAAVVVNSFDKGSTGGAFWDDGQSIS</sequence>
<evidence type="ECO:0000256" key="2">
    <source>
        <dbReference type="ARBA" id="ARBA00023015"/>
    </source>
</evidence>
<keyword evidence="3" id="KW-0238">DNA-binding</keyword>
<protein>
    <recommendedName>
        <fullName evidence="6">Xylanolytic transcriptional activator regulatory domain-containing protein</fullName>
    </recommendedName>
</protein>